<dbReference type="STRING" id="633149.Bresu_0745"/>
<organism evidence="4 5">
    <name type="scientific">Brevundimonas subvibrioides (strain ATCC 15264 / DSM 4735 / LMG 14903 / NBRC 16000 / CB 81)</name>
    <name type="common">Caulobacter subvibrioides</name>
    <dbReference type="NCBI Taxonomy" id="633149"/>
    <lineage>
        <taxon>Bacteria</taxon>
        <taxon>Pseudomonadati</taxon>
        <taxon>Pseudomonadota</taxon>
        <taxon>Alphaproteobacteria</taxon>
        <taxon>Caulobacterales</taxon>
        <taxon>Caulobacteraceae</taxon>
        <taxon>Brevundimonas</taxon>
    </lineage>
</organism>
<gene>
    <name evidence="4" type="ordered locus">Bresu_0745</name>
</gene>
<name>D9QLX6_BRESC</name>
<evidence type="ECO:0000256" key="1">
    <source>
        <dbReference type="SAM" id="MobiDB-lite"/>
    </source>
</evidence>
<feature type="domain" description="Polymerase/histidinol phosphatase N-terminal" evidence="3">
    <location>
        <begin position="35"/>
        <end position="129"/>
    </location>
</feature>
<dbReference type="InParanoid" id="D9QLX6"/>
<feature type="region of interest" description="Disordered" evidence="1">
    <location>
        <begin position="44"/>
        <end position="67"/>
    </location>
</feature>
<dbReference type="HOGENOM" id="CLU_021963_0_0_5"/>
<evidence type="ECO:0000256" key="2">
    <source>
        <dbReference type="SAM" id="SignalP"/>
    </source>
</evidence>
<accession>D9QLX6</accession>
<dbReference type="OrthoDB" id="9804333at2"/>
<evidence type="ECO:0000313" key="5">
    <source>
        <dbReference type="Proteomes" id="UP000002696"/>
    </source>
</evidence>
<dbReference type="AlphaFoldDB" id="D9QLX6"/>
<dbReference type="InterPro" id="IPR016195">
    <property type="entry name" value="Pol/histidinol_Pase-like"/>
</dbReference>
<evidence type="ECO:0000259" key="3">
    <source>
        <dbReference type="SMART" id="SM00481"/>
    </source>
</evidence>
<keyword evidence="2" id="KW-0732">Signal</keyword>
<dbReference type="eggNOG" id="COG1387">
    <property type="taxonomic scope" value="Bacteria"/>
</dbReference>
<dbReference type="RefSeq" id="WP_013268163.1">
    <property type="nucleotide sequence ID" value="NC_014375.1"/>
</dbReference>
<proteinExistence type="predicted"/>
<dbReference type="EMBL" id="CP002102">
    <property type="protein sequence ID" value="ADL00060.1"/>
    <property type="molecule type" value="Genomic_DNA"/>
</dbReference>
<feature type="region of interest" description="Disordered" evidence="1">
    <location>
        <begin position="438"/>
        <end position="460"/>
    </location>
</feature>
<feature type="compositionally biased region" description="Pro residues" evidence="1">
    <location>
        <begin position="51"/>
        <end position="60"/>
    </location>
</feature>
<feature type="signal peptide" evidence="2">
    <location>
        <begin position="1"/>
        <end position="20"/>
    </location>
</feature>
<reference evidence="5" key="1">
    <citation type="journal article" date="2011" name="J. Bacteriol.">
        <title>Genome sequences of eight morphologically diverse alphaproteobacteria.</title>
        <authorList>
            <consortium name="US DOE Joint Genome Institute"/>
            <person name="Brown P.J."/>
            <person name="Kysela D.T."/>
            <person name="Buechlein A."/>
            <person name="Hemmerich C."/>
            <person name="Brun Y.V."/>
        </authorList>
    </citation>
    <scope>NUCLEOTIDE SEQUENCE [LARGE SCALE GENOMIC DNA]</scope>
    <source>
        <strain evidence="5">ATCC 15264 / DSM 4735 / LMG 14903 / NBRC 16000 / CB 81</strain>
    </source>
</reference>
<protein>
    <submittedName>
        <fullName evidence="4">Phosphoesterase PHP domain protein</fullName>
    </submittedName>
</protein>
<evidence type="ECO:0000313" key="4">
    <source>
        <dbReference type="EMBL" id="ADL00060.1"/>
    </source>
</evidence>
<feature type="chain" id="PRO_5003126982" evidence="2">
    <location>
        <begin position="21"/>
        <end position="478"/>
    </location>
</feature>
<sequence>MTSSIAWGLALALTSSLAFAQTDSGANDGRRWLAGDHHVHSRFSARYTPDPTAPGAPPVPQLGGDGNHTIIQNAEAAQRYGLSWMVSTDHGGPLHARLNAEQAWPELLRARESVPGLILFYGMEFDTPGAEHSSLIIPRSTHEREDLLRIESRYGRRQPWPEDPGRDTEAFMLEALRDIATMDPRPVMVTNHPSRSATSLGEYGEVRPHQLRDWSEITPRVVIGMEGAPGHQADGLFADGRPDPAGSRGIYRRFPTMGGFDQMTARLGGVWDSLLGEGRRWWITATSDSHTHISEGGDDFWPGEYAKTYVMARADGADILDGLREGRVFVTTGDLISGLDMTVTAGDRTATIGGALAGGGEDIVVTLRVRDPRAANAGGRTPSVNHIDLIVGDVTPPGGDRDADTNPTTRVERRFTAADWTVEGEVLTMTHRLPASGGPRYLRVRGTSGTEPEPLVDTPGEDPWSDLWFYGNPVFLTE</sequence>
<dbReference type="InterPro" id="IPR003141">
    <property type="entry name" value="Pol/His_phosphatase_N"/>
</dbReference>
<dbReference type="Gene3D" id="3.20.20.140">
    <property type="entry name" value="Metal-dependent hydrolases"/>
    <property type="match status" value="1"/>
</dbReference>
<dbReference type="SUPFAM" id="SSF89550">
    <property type="entry name" value="PHP domain-like"/>
    <property type="match status" value="1"/>
</dbReference>
<keyword evidence="5" id="KW-1185">Reference proteome</keyword>
<dbReference type="SMART" id="SM00481">
    <property type="entry name" value="POLIIIAc"/>
    <property type="match status" value="1"/>
</dbReference>
<dbReference type="KEGG" id="bsb:Bresu_0745"/>
<dbReference type="Proteomes" id="UP000002696">
    <property type="component" value="Chromosome"/>
</dbReference>
<dbReference type="BioCyc" id="BSUB633149:G1GM8-745-MONOMER"/>